<evidence type="ECO:0000313" key="4">
    <source>
        <dbReference type="EMBL" id="SPC90031.1"/>
    </source>
</evidence>
<dbReference type="InterPro" id="IPR023213">
    <property type="entry name" value="CAT-like_dom_sf"/>
</dbReference>
<reference evidence="4" key="1">
    <citation type="submission" date="2018-02" db="EMBL/GenBank/DDBJ databases">
        <authorList>
            <person name="Cohen D.B."/>
            <person name="Kent A.D."/>
        </authorList>
    </citation>
    <scope>NUCLEOTIDE SEQUENCE</scope>
</reference>
<keyword evidence="2" id="KW-0808">Transferase</keyword>
<gene>
    <name evidence="4" type="ORF">FSB_LOCUS17913</name>
</gene>
<protein>
    <submittedName>
        <fullName evidence="4">Uncharacterized protein</fullName>
    </submittedName>
</protein>
<keyword evidence="3" id="KW-0012">Acyltransferase</keyword>
<accession>A0A2N9FSX4</accession>
<organism evidence="4">
    <name type="scientific">Fagus sylvatica</name>
    <name type="common">Beechnut</name>
    <dbReference type="NCBI Taxonomy" id="28930"/>
    <lineage>
        <taxon>Eukaryota</taxon>
        <taxon>Viridiplantae</taxon>
        <taxon>Streptophyta</taxon>
        <taxon>Embryophyta</taxon>
        <taxon>Tracheophyta</taxon>
        <taxon>Spermatophyta</taxon>
        <taxon>Magnoliopsida</taxon>
        <taxon>eudicotyledons</taxon>
        <taxon>Gunneridae</taxon>
        <taxon>Pentapetalae</taxon>
        <taxon>rosids</taxon>
        <taxon>fabids</taxon>
        <taxon>Fagales</taxon>
        <taxon>Fagaceae</taxon>
        <taxon>Fagus</taxon>
    </lineage>
</organism>
<dbReference type="Pfam" id="PF02458">
    <property type="entry name" value="Transferase"/>
    <property type="match status" value="2"/>
</dbReference>
<comment type="similarity">
    <text evidence="1">Belongs to the plant acyltransferase family.</text>
</comment>
<dbReference type="EMBL" id="OIVN01001113">
    <property type="protein sequence ID" value="SPC90031.1"/>
    <property type="molecule type" value="Genomic_DNA"/>
</dbReference>
<dbReference type="AlphaFoldDB" id="A0A2N9FSX4"/>
<dbReference type="PANTHER" id="PTHR31623:SF79">
    <property type="entry name" value="SALUTARIDINOL 7-O-ACETYLTRANSFERASE"/>
    <property type="match status" value="1"/>
</dbReference>
<proteinExistence type="inferred from homology"/>
<dbReference type="GO" id="GO:0016746">
    <property type="term" value="F:acyltransferase activity"/>
    <property type="evidence" value="ECO:0007669"/>
    <property type="project" value="UniProtKB-KW"/>
</dbReference>
<evidence type="ECO:0000256" key="1">
    <source>
        <dbReference type="ARBA" id="ARBA00009861"/>
    </source>
</evidence>
<dbReference type="Gene3D" id="3.30.559.10">
    <property type="entry name" value="Chloramphenicol acetyltransferase-like domain"/>
    <property type="match status" value="2"/>
</dbReference>
<name>A0A2N9FSX4_FAGSY</name>
<dbReference type="PANTHER" id="PTHR31623">
    <property type="entry name" value="F21J9.9"/>
    <property type="match status" value="1"/>
</dbReference>
<evidence type="ECO:0000256" key="2">
    <source>
        <dbReference type="ARBA" id="ARBA00022679"/>
    </source>
</evidence>
<evidence type="ECO:0000256" key="3">
    <source>
        <dbReference type="ARBA" id="ARBA00023315"/>
    </source>
</evidence>
<sequence>MKINIISTENIKPSSPTPDHLRSYKISLLDQLAPPFYVPLILFYSADEFRSNNIDHTLISDQLKKSLSATLTHFYPLAGSLKGNAFVECDDEGVSYVEARVNIDLSMILQNPDMDLLIKFLPLDPYKMNDKGIPMSAFQVNIFNCGSIAIGVCISHQIADGATLATFLNAWSKAAMGESKTIIPSLDLASLFPPKDINVKVPSGVISEEKTVTRRFVFDATSLALLKDKVGHANPTRVEAVTSLHMENRHVYQIRKAIKKIDNDYIEKLQGDNVLEAFESKNELFESVSKKEAEMYRFSSWIRFPFYDIDFGFGKPIWACTTTVPIKNIVVLMSTKSGDGIEAWVTLTEYDMAKFEHHHEILEFVSSTEF</sequence>